<keyword evidence="3" id="KW-0479">Metal-binding</keyword>
<keyword evidence="6" id="KW-0805">Transcription regulation</keyword>
<feature type="region of interest" description="Disordered" evidence="9">
    <location>
        <begin position="379"/>
        <end position="403"/>
    </location>
</feature>
<feature type="compositionally biased region" description="Acidic residues" evidence="9">
    <location>
        <begin position="247"/>
        <end position="256"/>
    </location>
</feature>
<sequence>MEASTGSCIHPVLTPDPWPLAPVLVMLVGTCRGWSSKNVRENPQRALGSGGGANQPETLSPLKGNHRRRRGERFQALLVAARMHDFRRTTKEIVGIVKVCEQTLRKRLTEFGDTPTSQLTIEEFMKVDLDQECDPPCFTSGLQKKRIQQLHPKLSACVHAASPSSSDEICSYQDEIDSELQTSRPKLRGVYAAYARGDCKSLGEDSACKPDGSEEDDLQAVAKYFGKDLEELTLEALIKLEQPRPQEEEEEEEEEDAVPRRKAPSLASILGPMPSAATLDCRGDEKEKEKENGGSSDGGELDLSGIDDQEIELVRPRRRSRPQALLAVPLTLSSACLQYLLSEHEVKVKTALWMAENSDYLKEQREKEAKIAKEKELGLYKEKKRRGPSRKRPPIRAGSADEAIGKMLEQKKISSKINYDVLKDLSVKPAASPVQSPKAEPVTSRIAPRQRRPAPAPLSLSTPLSTLGKRWVSAPFRGHGSSLAATLSNIGGLLLFVSLGVPSETSGCLSLGCF</sequence>
<feature type="domain" description="Brf1 TBP-binding" evidence="11">
    <location>
        <begin position="338"/>
        <end position="425"/>
    </location>
</feature>
<dbReference type="InterPro" id="IPR036915">
    <property type="entry name" value="Cyclin-like_sf"/>
</dbReference>
<evidence type="ECO:0000256" key="4">
    <source>
        <dbReference type="ARBA" id="ARBA00022771"/>
    </source>
</evidence>
<dbReference type="GO" id="GO:0001006">
    <property type="term" value="F:RNA polymerase III type 3 promoter sequence-specific DNA binding"/>
    <property type="evidence" value="ECO:0007669"/>
    <property type="project" value="TreeGrafter"/>
</dbReference>
<dbReference type="GO" id="GO:0000126">
    <property type="term" value="C:transcription factor TFIIIB complex"/>
    <property type="evidence" value="ECO:0007669"/>
    <property type="project" value="TreeGrafter"/>
</dbReference>
<dbReference type="AlphaFoldDB" id="Q4S6G6"/>
<evidence type="ECO:0000256" key="1">
    <source>
        <dbReference type="ARBA" id="ARBA00004123"/>
    </source>
</evidence>
<dbReference type="Gene3D" id="1.10.472.10">
    <property type="entry name" value="Cyclin-like"/>
    <property type="match status" value="1"/>
</dbReference>
<keyword evidence="4" id="KW-0863">Zinc-finger</keyword>
<dbReference type="InterPro" id="IPR011665">
    <property type="entry name" value="BRF1_TBP-bd_dom"/>
</dbReference>
<dbReference type="GO" id="GO:0097550">
    <property type="term" value="C:transcription preinitiation complex"/>
    <property type="evidence" value="ECO:0007669"/>
    <property type="project" value="TreeGrafter"/>
</dbReference>
<dbReference type="GO" id="GO:0005634">
    <property type="term" value="C:nucleus"/>
    <property type="evidence" value="ECO:0007669"/>
    <property type="project" value="UniProtKB-SubCell"/>
</dbReference>
<reference evidence="12" key="1">
    <citation type="journal article" date="2004" name="Nature">
        <title>Genome duplication in the teleost fish Tetraodon nigroviridis reveals the early vertebrate proto-karyotype.</title>
        <authorList>
            <person name="Jaillon O."/>
            <person name="Aury J.-M."/>
            <person name="Brunet F."/>
            <person name="Petit J.-L."/>
            <person name="Stange-Thomann N."/>
            <person name="Mauceli E."/>
            <person name="Bouneau L."/>
            <person name="Fischer C."/>
            <person name="Ozouf-Costaz C."/>
            <person name="Bernot A."/>
            <person name="Nicaud S."/>
            <person name="Jaffe D."/>
            <person name="Fisher S."/>
            <person name="Lutfalla G."/>
            <person name="Dossat C."/>
            <person name="Segurens B."/>
            <person name="Dasilva C."/>
            <person name="Salanoubat M."/>
            <person name="Levy M."/>
            <person name="Boudet N."/>
            <person name="Castellano S."/>
            <person name="Anthouard V."/>
            <person name="Jubin C."/>
            <person name="Castelli V."/>
            <person name="Katinka M."/>
            <person name="Vacherie B."/>
            <person name="Biemont C."/>
            <person name="Skalli Z."/>
            <person name="Cattolico L."/>
            <person name="Poulain J."/>
            <person name="De Berardinis V."/>
            <person name="Cruaud C."/>
            <person name="Duprat S."/>
            <person name="Brottier P."/>
            <person name="Coutanceau J.-P."/>
            <person name="Gouzy J."/>
            <person name="Parra G."/>
            <person name="Lardier G."/>
            <person name="Chapple C."/>
            <person name="McKernan K.J."/>
            <person name="McEwan P."/>
            <person name="Bosak S."/>
            <person name="Kellis M."/>
            <person name="Volff J.-N."/>
            <person name="Guigo R."/>
            <person name="Zody M.C."/>
            <person name="Mesirov J."/>
            <person name="Lindblad-Toh K."/>
            <person name="Birren B."/>
            <person name="Nusbaum C."/>
            <person name="Kahn D."/>
            <person name="Robinson-Rechavi M."/>
            <person name="Laudet V."/>
            <person name="Schachter V."/>
            <person name="Quetier F."/>
            <person name="Saurin W."/>
            <person name="Scarpelli C."/>
            <person name="Wincker P."/>
            <person name="Lander E.S."/>
            <person name="Weissenbach J."/>
            <person name="Roest Crollius H."/>
        </authorList>
    </citation>
    <scope>NUCLEOTIDE SEQUENCE [LARGE SCALE GENOMIC DNA]</scope>
</reference>
<name>Q4S6G6_TETNG</name>
<keyword evidence="7" id="KW-0804">Transcription</keyword>
<evidence type="ECO:0000256" key="8">
    <source>
        <dbReference type="ARBA" id="ARBA00023242"/>
    </source>
</evidence>
<dbReference type="GO" id="GO:0070897">
    <property type="term" value="P:transcription preinitiation complex assembly"/>
    <property type="evidence" value="ECO:0007669"/>
    <property type="project" value="InterPro"/>
</dbReference>
<dbReference type="PANTHER" id="PTHR11618">
    <property type="entry name" value="TRANSCRIPTION INITIATION FACTOR IIB-RELATED"/>
    <property type="match status" value="1"/>
</dbReference>
<evidence type="ECO:0000256" key="7">
    <source>
        <dbReference type="ARBA" id="ARBA00023163"/>
    </source>
</evidence>
<evidence type="ECO:0000256" key="2">
    <source>
        <dbReference type="ARBA" id="ARBA00010857"/>
    </source>
</evidence>
<dbReference type="GO" id="GO:0008270">
    <property type="term" value="F:zinc ion binding"/>
    <property type="evidence" value="ECO:0007669"/>
    <property type="project" value="UniProtKB-KW"/>
</dbReference>
<accession>Q4S6G6</accession>
<feature type="compositionally biased region" description="Basic residues" evidence="9">
    <location>
        <begin position="382"/>
        <end position="394"/>
    </location>
</feature>
<evidence type="ECO:0000256" key="6">
    <source>
        <dbReference type="ARBA" id="ARBA00023015"/>
    </source>
</evidence>
<organism evidence="12">
    <name type="scientific">Tetraodon nigroviridis</name>
    <name type="common">Spotted green pufferfish</name>
    <name type="synonym">Chelonodon nigroviridis</name>
    <dbReference type="NCBI Taxonomy" id="99883"/>
    <lineage>
        <taxon>Eukaryota</taxon>
        <taxon>Metazoa</taxon>
        <taxon>Chordata</taxon>
        <taxon>Craniata</taxon>
        <taxon>Vertebrata</taxon>
        <taxon>Euteleostomi</taxon>
        <taxon>Actinopterygii</taxon>
        <taxon>Neopterygii</taxon>
        <taxon>Teleostei</taxon>
        <taxon>Neoteleostei</taxon>
        <taxon>Acanthomorphata</taxon>
        <taxon>Eupercaria</taxon>
        <taxon>Tetraodontiformes</taxon>
        <taxon>Tetradontoidea</taxon>
        <taxon>Tetraodontidae</taxon>
        <taxon>Tetraodon</taxon>
    </lineage>
</organism>
<evidence type="ECO:0000313" key="12">
    <source>
        <dbReference type="EMBL" id="CAG03766.1"/>
    </source>
</evidence>
<dbReference type="EMBL" id="CAAE01014728">
    <property type="protein sequence ID" value="CAG03766.1"/>
    <property type="molecule type" value="Genomic_DNA"/>
</dbReference>
<dbReference type="OrthoDB" id="511529at2759"/>
<dbReference type="InterPro" id="IPR000812">
    <property type="entry name" value="TFIIB"/>
</dbReference>
<dbReference type="Pfam" id="PF00382">
    <property type="entry name" value="TFIIB"/>
    <property type="match status" value="1"/>
</dbReference>
<dbReference type="GO" id="GO:0017025">
    <property type="term" value="F:TBP-class protein binding"/>
    <property type="evidence" value="ECO:0007669"/>
    <property type="project" value="InterPro"/>
</dbReference>
<feature type="region of interest" description="Disordered" evidence="9">
    <location>
        <begin position="41"/>
        <end position="69"/>
    </location>
</feature>
<dbReference type="InterPro" id="IPR013150">
    <property type="entry name" value="TFIIB_cyclin"/>
</dbReference>
<feature type="compositionally biased region" description="Basic and acidic residues" evidence="9">
    <location>
        <begin position="281"/>
        <end position="292"/>
    </location>
</feature>
<evidence type="ECO:0000256" key="3">
    <source>
        <dbReference type="ARBA" id="ARBA00022723"/>
    </source>
</evidence>
<feature type="region of interest" description="Disordered" evidence="9">
    <location>
        <begin position="430"/>
        <end position="460"/>
    </location>
</feature>
<comment type="similarity">
    <text evidence="2">Belongs to the TFIIB family.</text>
</comment>
<evidence type="ECO:0000256" key="9">
    <source>
        <dbReference type="SAM" id="MobiDB-lite"/>
    </source>
</evidence>
<dbReference type="Pfam" id="PF07741">
    <property type="entry name" value="BRF1"/>
    <property type="match status" value="1"/>
</dbReference>
<reference evidence="12" key="2">
    <citation type="submission" date="2004-02" db="EMBL/GenBank/DDBJ databases">
        <authorList>
            <consortium name="Genoscope"/>
            <consortium name="Whitehead Institute Centre for Genome Research"/>
        </authorList>
    </citation>
    <scope>NUCLEOTIDE SEQUENCE</scope>
</reference>
<keyword evidence="8" id="KW-0539">Nucleus</keyword>
<comment type="caution">
    <text evidence="12">The sequence shown here is derived from an EMBL/GenBank/DDBJ whole genome shotgun (WGS) entry which is preliminary data.</text>
</comment>
<dbReference type="PANTHER" id="PTHR11618:SF4">
    <property type="entry name" value="TRANSCRIPTION FACTOR IIIB 90 KDA SUBUNIT"/>
    <property type="match status" value="1"/>
</dbReference>
<evidence type="ECO:0000259" key="11">
    <source>
        <dbReference type="Pfam" id="PF07741"/>
    </source>
</evidence>
<feature type="region of interest" description="Disordered" evidence="9">
    <location>
        <begin position="240"/>
        <end position="307"/>
    </location>
</feature>
<protein>
    <submittedName>
        <fullName evidence="12">(spotted green pufferfish) hypothetical protein</fullName>
    </submittedName>
</protein>
<evidence type="ECO:0000256" key="5">
    <source>
        <dbReference type="ARBA" id="ARBA00022833"/>
    </source>
</evidence>
<dbReference type="GO" id="GO:0000995">
    <property type="term" value="F:RNA polymerase III general transcription initiation factor activity"/>
    <property type="evidence" value="ECO:0007669"/>
    <property type="project" value="TreeGrafter"/>
</dbReference>
<dbReference type="SUPFAM" id="SSF47954">
    <property type="entry name" value="Cyclin-like"/>
    <property type="match status" value="1"/>
</dbReference>
<dbReference type="Gene3D" id="1.20.5.650">
    <property type="entry name" value="Single helix bin"/>
    <property type="match status" value="1"/>
</dbReference>
<gene>
    <name evidence="12" type="ORF">GSTENG00023301001</name>
</gene>
<evidence type="ECO:0000259" key="10">
    <source>
        <dbReference type="Pfam" id="PF00382"/>
    </source>
</evidence>
<dbReference type="KEGG" id="tng:GSTEN00023301G001"/>
<keyword evidence="5" id="KW-0862">Zinc</keyword>
<comment type="subcellular location">
    <subcellularLocation>
        <location evidence="1">Nucleus</location>
    </subcellularLocation>
</comment>
<feature type="domain" description="Transcription factor TFIIB cyclin-like" evidence="10">
    <location>
        <begin position="76"/>
        <end position="112"/>
    </location>
</feature>
<proteinExistence type="inferred from homology"/>